<comment type="subcellular location">
    <subcellularLocation>
        <location evidence="1">Cell membrane</location>
        <topology evidence="1">Multi-pass membrane protein</topology>
    </subcellularLocation>
</comment>
<dbReference type="RefSeq" id="WP_381429264.1">
    <property type="nucleotide sequence ID" value="NZ_JBHSNO010000001.1"/>
</dbReference>
<dbReference type="PANTHER" id="PTHR11662:SF450">
    <property type="entry name" value="BLR1003 PROTEIN"/>
    <property type="match status" value="1"/>
</dbReference>
<evidence type="ECO:0000313" key="9">
    <source>
        <dbReference type="Proteomes" id="UP001596109"/>
    </source>
</evidence>
<dbReference type="PROSITE" id="PS50850">
    <property type="entry name" value="MFS"/>
    <property type="match status" value="1"/>
</dbReference>
<feature type="transmembrane region" description="Helical" evidence="6">
    <location>
        <begin position="48"/>
        <end position="64"/>
    </location>
</feature>
<dbReference type="SUPFAM" id="SSF103473">
    <property type="entry name" value="MFS general substrate transporter"/>
    <property type="match status" value="1"/>
</dbReference>
<keyword evidence="3 6" id="KW-0812">Transmembrane</keyword>
<keyword evidence="9" id="KW-1185">Reference proteome</keyword>
<dbReference type="InterPro" id="IPR011701">
    <property type="entry name" value="MFS"/>
</dbReference>
<keyword evidence="2" id="KW-0813">Transport</keyword>
<keyword evidence="4 6" id="KW-1133">Transmembrane helix</keyword>
<comment type="caution">
    <text evidence="8">The sequence shown here is derived from an EMBL/GenBank/DDBJ whole genome shotgun (WGS) entry which is preliminary data.</text>
</comment>
<dbReference type="Proteomes" id="UP001596109">
    <property type="component" value="Unassembled WGS sequence"/>
</dbReference>
<sequence length="431" mass="47246">MRWFVLLLLFFGTVINFADKSIIGLAAVSIMKDFNLSYTQWGLVGSSYYWLFPVTGIFGAALADRFGAKKILGFLMLTWTVLQFGVLAITALPLLIVYRVLLGVFEAPYTPIAFNHVHKWFPPKQIGFATSIVVAGGGVGAMVVAPLLVALIVAFGWKVAFALLGAASFVWFFLFQFFTKESPVQVYKEKQKKARLEKIKLKDFLVLVASPTALFTTFAFLSTQFLIVWFTIWLPIYLVEVVQLSAIQMGYGVATIGVVSILIYIGVSAFSDHLFKKNQNWRLSRVYVVAGAMGIGALFLASVTVFQNPVWVIIALCLAKGFTYVILPIGPSIMINELPERGGLMASILTSFGNLAGIVGPILTGSIVALAGANKIAGYNLSILFIAGLVLIFSLLFAIFVKPKLAKVSMDEQHVKLEEKESRKKNSVPVL</sequence>
<name>A0ABW0TFM9_9BACL</name>
<dbReference type="Pfam" id="PF07690">
    <property type="entry name" value="MFS_1"/>
    <property type="match status" value="1"/>
</dbReference>
<keyword evidence="5 6" id="KW-0472">Membrane</keyword>
<dbReference type="Gene3D" id="1.20.1250.20">
    <property type="entry name" value="MFS general substrate transporter like domains"/>
    <property type="match status" value="2"/>
</dbReference>
<feature type="transmembrane region" description="Helical" evidence="6">
    <location>
        <begin position="283"/>
        <end position="303"/>
    </location>
</feature>
<feature type="transmembrane region" description="Helical" evidence="6">
    <location>
        <begin position="379"/>
        <end position="401"/>
    </location>
</feature>
<dbReference type="EMBL" id="JBHSNO010000001">
    <property type="protein sequence ID" value="MFC5587339.1"/>
    <property type="molecule type" value="Genomic_DNA"/>
</dbReference>
<protein>
    <submittedName>
        <fullName evidence="8">MFS transporter</fullName>
    </submittedName>
</protein>
<feature type="transmembrane region" description="Helical" evidence="6">
    <location>
        <begin position="126"/>
        <end position="153"/>
    </location>
</feature>
<dbReference type="PANTHER" id="PTHR11662">
    <property type="entry name" value="SOLUTE CARRIER FAMILY 17"/>
    <property type="match status" value="1"/>
</dbReference>
<evidence type="ECO:0000256" key="6">
    <source>
        <dbReference type="SAM" id="Phobius"/>
    </source>
</evidence>
<evidence type="ECO:0000256" key="2">
    <source>
        <dbReference type="ARBA" id="ARBA00022448"/>
    </source>
</evidence>
<dbReference type="InterPro" id="IPR020846">
    <property type="entry name" value="MFS_dom"/>
</dbReference>
<reference evidence="9" key="1">
    <citation type="journal article" date="2019" name="Int. J. Syst. Evol. Microbiol.">
        <title>The Global Catalogue of Microorganisms (GCM) 10K type strain sequencing project: providing services to taxonomists for standard genome sequencing and annotation.</title>
        <authorList>
            <consortium name="The Broad Institute Genomics Platform"/>
            <consortium name="The Broad Institute Genome Sequencing Center for Infectious Disease"/>
            <person name="Wu L."/>
            <person name="Ma J."/>
        </authorList>
    </citation>
    <scope>NUCLEOTIDE SEQUENCE [LARGE SCALE GENOMIC DNA]</scope>
    <source>
        <strain evidence="9">CGMCC 4.1434</strain>
    </source>
</reference>
<feature type="transmembrane region" description="Helical" evidence="6">
    <location>
        <begin position="309"/>
        <end position="327"/>
    </location>
</feature>
<evidence type="ECO:0000313" key="8">
    <source>
        <dbReference type="EMBL" id="MFC5587339.1"/>
    </source>
</evidence>
<gene>
    <name evidence="8" type="ORF">ACFPRA_00260</name>
</gene>
<evidence type="ECO:0000256" key="4">
    <source>
        <dbReference type="ARBA" id="ARBA00022989"/>
    </source>
</evidence>
<accession>A0ABW0TFM9</accession>
<feature type="transmembrane region" description="Helical" evidence="6">
    <location>
        <begin position="348"/>
        <end position="373"/>
    </location>
</feature>
<feature type="transmembrane region" description="Helical" evidence="6">
    <location>
        <begin position="159"/>
        <end position="178"/>
    </location>
</feature>
<feature type="transmembrane region" description="Helical" evidence="6">
    <location>
        <begin position="204"/>
        <end position="237"/>
    </location>
</feature>
<evidence type="ECO:0000256" key="1">
    <source>
        <dbReference type="ARBA" id="ARBA00004651"/>
    </source>
</evidence>
<proteinExistence type="predicted"/>
<dbReference type="InterPro" id="IPR036259">
    <property type="entry name" value="MFS_trans_sf"/>
</dbReference>
<feature type="transmembrane region" description="Helical" evidence="6">
    <location>
        <begin position="249"/>
        <end position="271"/>
    </location>
</feature>
<evidence type="ECO:0000256" key="3">
    <source>
        <dbReference type="ARBA" id="ARBA00022692"/>
    </source>
</evidence>
<dbReference type="InterPro" id="IPR050382">
    <property type="entry name" value="MFS_Na/Anion_cotransporter"/>
</dbReference>
<feature type="domain" description="Major facilitator superfamily (MFS) profile" evidence="7">
    <location>
        <begin position="5"/>
        <end position="406"/>
    </location>
</feature>
<organism evidence="8 9">
    <name type="scientific">Sporosarcina soli</name>
    <dbReference type="NCBI Taxonomy" id="334736"/>
    <lineage>
        <taxon>Bacteria</taxon>
        <taxon>Bacillati</taxon>
        <taxon>Bacillota</taxon>
        <taxon>Bacilli</taxon>
        <taxon>Bacillales</taxon>
        <taxon>Caryophanaceae</taxon>
        <taxon>Sporosarcina</taxon>
    </lineage>
</organism>
<evidence type="ECO:0000256" key="5">
    <source>
        <dbReference type="ARBA" id="ARBA00023136"/>
    </source>
</evidence>
<evidence type="ECO:0000259" key="7">
    <source>
        <dbReference type="PROSITE" id="PS50850"/>
    </source>
</evidence>